<gene>
    <name evidence="4" type="ORF">K504DRAFT_99803</name>
</gene>
<name>A0A6G1JXQ4_9PLEO</name>
<keyword evidence="1" id="KW-0862">Zinc</keyword>
<evidence type="ECO:0000313" key="4">
    <source>
        <dbReference type="EMBL" id="KAF2705328.1"/>
    </source>
</evidence>
<dbReference type="Proteomes" id="UP000799428">
    <property type="component" value="Unassembled WGS sequence"/>
</dbReference>
<evidence type="ECO:0000259" key="3">
    <source>
        <dbReference type="PROSITE" id="PS50157"/>
    </source>
</evidence>
<keyword evidence="5" id="KW-1185">Reference proteome</keyword>
<dbReference type="GO" id="GO:0008270">
    <property type="term" value="F:zinc ion binding"/>
    <property type="evidence" value="ECO:0007669"/>
    <property type="project" value="UniProtKB-KW"/>
</dbReference>
<evidence type="ECO:0000256" key="2">
    <source>
        <dbReference type="SAM" id="MobiDB-lite"/>
    </source>
</evidence>
<dbReference type="Gene3D" id="3.30.160.60">
    <property type="entry name" value="Classic Zinc Finger"/>
    <property type="match status" value="1"/>
</dbReference>
<feature type="region of interest" description="Disordered" evidence="2">
    <location>
        <begin position="71"/>
        <end position="94"/>
    </location>
</feature>
<evidence type="ECO:0000256" key="1">
    <source>
        <dbReference type="PROSITE-ProRule" id="PRU00042"/>
    </source>
</evidence>
<protein>
    <recommendedName>
        <fullName evidence="3">C2H2-type domain-containing protein</fullName>
    </recommendedName>
</protein>
<dbReference type="EMBL" id="MU005779">
    <property type="protein sequence ID" value="KAF2705328.1"/>
    <property type="molecule type" value="Genomic_DNA"/>
</dbReference>
<reference evidence="4" key="1">
    <citation type="journal article" date="2020" name="Stud. Mycol.">
        <title>101 Dothideomycetes genomes: a test case for predicting lifestyles and emergence of pathogens.</title>
        <authorList>
            <person name="Haridas S."/>
            <person name="Albert R."/>
            <person name="Binder M."/>
            <person name="Bloem J."/>
            <person name="Labutti K."/>
            <person name="Salamov A."/>
            <person name="Andreopoulos B."/>
            <person name="Baker S."/>
            <person name="Barry K."/>
            <person name="Bills G."/>
            <person name="Bluhm B."/>
            <person name="Cannon C."/>
            <person name="Castanera R."/>
            <person name="Culley D."/>
            <person name="Daum C."/>
            <person name="Ezra D."/>
            <person name="Gonzalez J."/>
            <person name="Henrissat B."/>
            <person name="Kuo A."/>
            <person name="Liang C."/>
            <person name="Lipzen A."/>
            <person name="Lutzoni F."/>
            <person name="Magnuson J."/>
            <person name="Mondo S."/>
            <person name="Nolan M."/>
            <person name="Ohm R."/>
            <person name="Pangilinan J."/>
            <person name="Park H.-J."/>
            <person name="Ramirez L."/>
            <person name="Alfaro M."/>
            <person name="Sun H."/>
            <person name="Tritt A."/>
            <person name="Yoshinaga Y."/>
            <person name="Zwiers L.-H."/>
            <person name="Turgeon B."/>
            <person name="Goodwin S."/>
            <person name="Spatafora J."/>
            <person name="Crous P."/>
            <person name="Grigoriev I."/>
        </authorList>
    </citation>
    <scope>NUCLEOTIDE SEQUENCE</scope>
    <source>
        <strain evidence="4">CBS 279.74</strain>
    </source>
</reference>
<accession>A0A6G1JXQ4</accession>
<evidence type="ECO:0000313" key="5">
    <source>
        <dbReference type="Proteomes" id="UP000799428"/>
    </source>
</evidence>
<dbReference type="OrthoDB" id="6365676at2759"/>
<dbReference type="PROSITE" id="PS00028">
    <property type="entry name" value="ZINC_FINGER_C2H2_1"/>
    <property type="match status" value="1"/>
</dbReference>
<organism evidence="4 5">
    <name type="scientific">Pleomassaria siparia CBS 279.74</name>
    <dbReference type="NCBI Taxonomy" id="1314801"/>
    <lineage>
        <taxon>Eukaryota</taxon>
        <taxon>Fungi</taxon>
        <taxon>Dikarya</taxon>
        <taxon>Ascomycota</taxon>
        <taxon>Pezizomycotina</taxon>
        <taxon>Dothideomycetes</taxon>
        <taxon>Pleosporomycetidae</taxon>
        <taxon>Pleosporales</taxon>
        <taxon>Pleomassariaceae</taxon>
        <taxon>Pleomassaria</taxon>
    </lineage>
</organism>
<dbReference type="AlphaFoldDB" id="A0A6G1JXQ4"/>
<keyword evidence="1" id="KW-0479">Metal-binding</keyword>
<proteinExistence type="predicted"/>
<keyword evidence="1" id="KW-0863">Zinc-finger</keyword>
<sequence>MAEYLQGWDGQQSNSHHPQQGAMNLLESQGRHQFLVSDQVDMMEGQTEYGGIDSRGAYNLGLGIEGDEYPSSHMTEESHNPNVDRFNRQNEDPGVNETMERFNGLSGARANRLDPLGFEESQLPIPSLQTPHHLPPPNDGNVRIYPSLSSRSQGHLEDIVVECKHCGAVCKGAHASGNLSRHRKSKACASSNKRKESPCKICAKVYQRSDALLKHMRGIHNAPGPVSRNANGGDA</sequence>
<dbReference type="InterPro" id="IPR013087">
    <property type="entry name" value="Znf_C2H2_type"/>
</dbReference>
<feature type="domain" description="C2H2-type" evidence="3">
    <location>
        <begin position="197"/>
        <end position="225"/>
    </location>
</feature>
<dbReference type="PROSITE" id="PS50157">
    <property type="entry name" value="ZINC_FINGER_C2H2_2"/>
    <property type="match status" value="1"/>
</dbReference>